<evidence type="ECO:0000313" key="2">
    <source>
        <dbReference type="Proteomes" id="UP001218218"/>
    </source>
</evidence>
<proteinExistence type="predicted"/>
<reference evidence="1" key="1">
    <citation type="submission" date="2023-03" db="EMBL/GenBank/DDBJ databases">
        <title>Massive genome expansion in bonnet fungi (Mycena s.s.) driven by repeated elements and novel gene families across ecological guilds.</title>
        <authorList>
            <consortium name="Lawrence Berkeley National Laboratory"/>
            <person name="Harder C.B."/>
            <person name="Miyauchi S."/>
            <person name="Viragh M."/>
            <person name="Kuo A."/>
            <person name="Thoen E."/>
            <person name="Andreopoulos B."/>
            <person name="Lu D."/>
            <person name="Skrede I."/>
            <person name="Drula E."/>
            <person name="Henrissat B."/>
            <person name="Morin E."/>
            <person name="Kohler A."/>
            <person name="Barry K."/>
            <person name="LaButti K."/>
            <person name="Morin E."/>
            <person name="Salamov A."/>
            <person name="Lipzen A."/>
            <person name="Mereny Z."/>
            <person name="Hegedus B."/>
            <person name="Baldrian P."/>
            <person name="Stursova M."/>
            <person name="Weitz H."/>
            <person name="Taylor A."/>
            <person name="Grigoriev I.V."/>
            <person name="Nagy L.G."/>
            <person name="Martin F."/>
            <person name="Kauserud H."/>
        </authorList>
    </citation>
    <scope>NUCLEOTIDE SEQUENCE</scope>
    <source>
        <strain evidence="1">CBHHK002</strain>
    </source>
</reference>
<dbReference type="EMBL" id="JARIHO010000056">
    <property type="protein sequence ID" value="KAJ7318857.1"/>
    <property type="molecule type" value="Genomic_DNA"/>
</dbReference>
<comment type="caution">
    <text evidence="1">The sequence shown here is derived from an EMBL/GenBank/DDBJ whole genome shotgun (WGS) entry which is preliminary data.</text>
</comment>
<dbReference type="InterPro" id="IPR023214">
    <property type="entry name" value="HAD_sf"/>
</dbReference>
<evidence type="ECO:0000313" key="1">
    <source>
        <dbReference type="EMBL" id="KAJ7318857.1"/>
    </source>
</evidence>
<dbReference type="Proteomes" id="UP001218218">
    <property type="component" value="Unassembled WGS sequence"/>
</dbReference>
<keyword evidence="2" id="KW-1185">Reference proteome</keyword>
<evidence type="ECO:0008006" key="3">
    <source>
        <dbReference type="Google" id="ProtNLM"/>
    </source>
</evidence>
<dbReference type="AlphaFoldDB" id="A0AAD7EEX8"/>
<dbReference type="PROSITE" id="PS01228">
    <property type="entry name" value="COF_1"/>
    <property type="match status" value="1"/>
</dbReference>
<sequence>MSAQAPRKLLVLDLNGTLLSRSKRTRRGPSAPNPGITRSQLVHPRPYLGTFKEYILHHPSTKKWLNAMVWSSAQPHSVADMLRTTASAINSANFWPSGLVTRWGSLPRFTVCVLSSSLLVSKQRPGSQLYNACVDQKTQTTKDLIKPWATFPEHSHRTTLLLDESTTRHAKHTCIRIITSASANTLRCSLRGYLVVGILETVKSETDVAKWIRGGGLLAAGVADTVVEQAKDSWLGALANQMAALNLVQEVWFNSEATVNHWVGRGVLALEALQIPLGSTVSIHEEILAFRSQILIGPTLRLGRLDDGIAGIQKAVDKLALERD</sequence>
<dbReference type="Gene3D" id="3.40.50.1000">
    <property type="entry name" value="HAD superfamily/HAD-like"/>
    <property type="match status" value="1"/>
</dbReference>
<gene>
    <name evidence="1" type="ORF">DFH08DRAFT_971216</name>
</gene>
<protein>
    <recommendedName>
        <fullName evidence="3">FCP1 homology domain-containing protein</fullName>
    </recommendedName>
</protein>
<accession>A0AAD7EEX8</accession>
<name>A0AAD7EEX8_9AGAR</name>
<organism evidence="1 2">
    <name type="scientific">Mycena albidolilacea</name>
    <dbReference type="NCBI Taxonomy" id="1033008"/>
    <lineage>
        <taxon>Eukaryota</taxon>
        <taxon>Fungi</taxon>
        <taxon>Dikarya</taxon>
        <taxon>Basidiomycota</taxon>
        <taxon>Agaricomycotina</taxon>
        <taxon>Agaricomycetes</taxon>
        <taxon>Agaricomycetidae</taxon>
        <taxon>Agaricales</taxon>
        <taxon>Marasmiineae</taxon>
        <taxon>Mycenaceae</taxon>
        <taxon>Mycena</taxon>
    </lineage>
</organism>